<evidence type="ECO:0000313" key="2">
    <source>
        <dbReference type="EMBL" id="CAA9533086.1"/>
    </source>
</evidence>
<gene>
    <name evidence="2" type="ORF">AVDCRST_MAG67-4499</name>
</gene>
<dbReference type="AlphaFoldDB" id="A0A6J4TX54"/>
<accession>A0A6J4TX54</accession>
<name>A0A6J4TX54_9ACTN</name>
<dbReference type="Gene3D" id="1.10.3210.10">
    <property type="entry name" value="Hypothetical protein af1432"/>
    <property type="match status" value="1"/>
</dbReference>
<protein>
    <submittedName>
        <fullName evidence="2">Ribonuclease Y</fullName>
    </submittedName>
</protein>
<organism evidence="2">
    <name type="scientific">uncultured Solirubrobacteraceae bacterium</name>
    <dbReference type="NCBI Taxonomy" id="1162706"/>
    <lineage>
        <taxon>Bacteria</taxon>
        <taxon>Bacillati</taxon>
        <taxon>Actinomycetota</taxon>
        <taxon>Thermoleophilia</taxon>
        <taxon>Solirubrobacterales</taxon>
        <taxon>Solirubrobacteraceae</taxon>
        <taxon>environmental samples</taxon>
    </lineage>
</organism>
<dbReference type="Pfam" id="PF01966">
    <property type="entry name" value="HD"/>
    <property type="match status" value="1"/>
</dbReference>
<dbReference type="SUPFAM" id="SSF109604">
    <property type="entry name" value="HD-domain/PDEase-like"/>
    <property type="match status" value="1"/>
</dbReference>
<dbReference type="EMBL" id="CADCVQ010000176">
    <property type="protein sequence ID" value="CAA9533086.1"/>
    <property type="molecule type" value="Genomic_DNA"/>
</dbReference>
<proteinExistence type="predicted"/>
<reference evidence="2" key="1">
    <citation type="submission" date="2020-02" db="EMBL/GenBank/DDBJ databases">
        <authorList>
            <person name="Meier V. D."/>
        </authorList>
    </citation>
    <scope>NUCLEOTIDE SEQUENCE</scope>
    <source>
        <strain evidence="2">AVDCRST_MAG67</strain>
    </source>
</reference>
<dbReference type="InterPro" id="IPR006674">
    <property type="entry name" value="HD_domain"/>
</dbReference>
<sequence>MARRHGESEAVAHAMEAHHNEVEPQTVEAVIVQAADALSGARPGARGESLESYVKRLRELEQIAQRHEGVEQVYAMQAGREIRVIVAPLKIGDDEAMLLSREIERELEYPGQIKVTVIRESRAVEFAK</sequence>
<feature type="domain" description="HD" evidence="1">
    <location>
        <begin position="2"/>
        <end position="39"/>
    </location>
</feature>
<evidence type="ECO:0000259" key="1">
    <source>
        <dbReference type="Pfam" id="PF01966"/>
    </source>
</evidence>